<reference evidence="3" key="1">
    <citation type="submission" date="2009-09" db="EMBL/GenBank/DDBJ databases">
        <title>The complete chromosome of Sebaldella termitidis ATCC 33386.</title>
        <authorList>
            <consortium name="US DOE Joint Genome Institute (JGI-PGF)"/>
            <person name="Lucas S."/>
            <person name="Copeland A."/>
            <person name="Lapidus A."/>
            <person name="Glavina del Rio T."/>
            <person name="Dalin E."/>
            <person name="Tice H."/>
            <person name="Bruce D."/>
            <person name="Goodwin L."/>
            <person name="Pitluck S."/>
            <person name="Kyrpides N."/>
            <person name="Mavromatis K."/>
            <person name="Ivanova N."/>
            <person name="Mikhailova N."/>
            <person name="Sims D."/>
            <person name="Meincke L."/>
            <person name="Brettin T."/>
            <person name="Detter J.C."/>
            <person name="Han C."/>
            <person name="Larimer F."/>
            <person name="Land M."/>
            <person name="Hauser L."/>
            <person name="Markowitz V."/>
            <person name="Cheng J.F."/>
            <person name="Hugenholtz P."/>
            <person name="Woyke T."/>
            <person name="Wu D."/>
            <person name="Eisen J.A."/>
        </authorList>
    </citation>
    <scope>NUCLEOTIDE SEQUENCE [LARGE SCALE GENOMIC DNA]</scope>
    <source>
        <strain evidence="3">ATCC 33386 / NCTC 11300</strain>
    </source>
</reference>
<dbReference type="RefSeq" id="WP_012863123.1">
    <property type="nucleotide sequence ID" value="NC_013517.1"/>
</dbReference>
<keyword evidence="3" id="KW-1185">Reference proteome</keyword>
<gene>
    <name evidence="2" type="ordered locus">Sterm_3707</name>
</gene>
<dbReference type="KEGG" id="str:Sterm_3707"/>
<feature type="transmembrane region" description="Helical" evidence="1">
    <location>
        <begin position="317"/>
        <end position="340"/>
    </location>
</feature>
<evidence type="ECO:0000313" key="3">
    <source>
        <dbReference type="Proteomes" id="UP000000845"/>
    </source>
</evidence>
<reference evidence="2 3" key="2">
    <citation type="journal article" date="2010" name="Stand. Genomic Sci.">
        <title>Complete genome sequence of Sebaldella termitidis type strain (NCTC 11300).</title>
        <authorList>
            <person name="Harmon-Smith M."/>
            <person name="Celia L."/>
            <person name="Chertkov O."/>
            <person name="Lapidus A."/>
            <person name="Copeland A."/>
            <person name="Glavina Del Rio T."/>
            <person name="Nolan M."/>
            <person name="Lucas S."/>
            <person name="Tice H."/>
            <person name="Cheng J.F."/>
            <person name="Han C."/>
            <person name="Detter J.C."/>
            <person name="Bruce D."/>
            <person name="Goodwin L."/>
            <person name="Pitluck S."/>
            <person name="Pati A."/>
            <person name="Liolios K."/>
            <person name="Ivanova N."/>
            <person name="Mavromatis K."/>
            <person name="Mikhailova N."/>
            <person name="Chen A."/>
            <person name="Palaniappan K."/>
            <person name="Land M."/>
            <person name="Hauser L."/>
            <person name="Chang Y.J."/>
            <person name="Jeffries C.D."/>
            <person name="Brettin T."/>
            <person name="Goker M."/>
            <person name="Beck B."/>
            <person name="Bristow J."/>
            <person name="Eisen J.A."/>
            <person name="Markowitz V."/>
            <person name="Hugenholtz P."/>
            <person name="Kyrpides N.C."/>
            <person name="Klenk H.P."/>
            <person name="Chen F."/>
        </authorList>
    </citation>
    <scope>NUCLEOTIDE SEQUENCE [LARGE SCALE GENOMIC DNA]</scope>
    <source>
        <strain evidence="3">ATCC 33386 / NCTC 11300</strain>
    </source>
</reference>
<protein>
    <submittedName>
        <fullName evidence="2">Uncharacterized protein</fullName>
    </submittedName>
</protein>
<dbReference type="AlphaFoldDB" id="D1ARQ5"/>
<name>D1ARQ5_SEBTE</name>
<feature type="transmembrane region" description="Helical" evidence="1">
    <location>
        <begin position="175"/>
        <end position="196"/>
    </location>
</feature>
<evidence type="ECO:0000256" key="1">
    <source>
        <dbReference type="SAM" id="Phobius"/>
    </source>
</evidence>
<keyword evidence="1" id="KW-1133">Transmembrane helix</keyword>
<feature type="transmembrane region" description="Helical" evidence="1">
    <location>
        <begin position="122"/>
        <end position="142"/>
    </location>
</feature>
<proteinExistence type="predicted"/>
<dbReference type="STRING" id="526218.Sterm_3707"/>
<dbReference type="Proteomes" id="UP000000845">
    <property type="component" value="Chromosome"/>
</dbReference>
<accession>D1ARQ5</accession>
<keyword evidence="1" id="KW-0472">Membrane</keyword>
<sequence length="586" mass="69370">MKKILLLLVLFLSVMLFYIHKCSIERKVDDYIIIETGFINNPRLYCKEHPKIKLTDKKTNQEIEKSNYFIDGLYIVDEGSYRIEASYDNDVIIKDIEKLAGERLKYKIFMEQAPEIKYLDNFTRLFGLGSLVFNLFLFKLFYKKENKRLLLIFCHIVLIHFLSFTNIFTGYQLTIVQMTLEISLFSFLAAYFLSYLKKKNKKLANCVFAILTMVLVFIISLLIFIVNESILVYFVKYHPVLFNSLMIINLIVNIALNLFNYIIPYIILINIFINTQDKDYKRMKGYQILFLTLIFLITVLGATILESNFSLYPRYDVLFLLGTTVLFWVLFFGANMEAALEIHRKNRHLYSYILKVLSIFVFIYIYIICSKSYYEMIPVLLIYIFGEGVYYLCIAVSSKRNINSYNKFFNKLRGVNDIGEFQNIIEEEILKRNSLESVKFKILSDYNEEKEYVRILDNDKIIKNEYLQEKLQKYDFGLRMKVKGEVCIALLLVKTKNGKYLNEFMASLSVFMDDLVYIVNYIRTLNLKSNLEKKNEKEEMSKILEEHLIFIREFSLLIKKKSKEENIKTYSEIILKNVKDLGDKLE</sequence>
<feature type="transmembrane region" description="Helical" evidence="1">
    <location>
        <begin position="285"/>
        <end position="305"/>
    </location>
</feature>
<organism evidence="2 3">
    <name type="scientific">Sebaldella termitidis (strain ATCC 33386 / NCTC 11300)</name>
    <dbReference type="NCBI Taxonomy" id="526218"/>
    <lineage>
        <taxon>Bacteria</taxon>
        <taxon>Fusobacteriati</taxon>
        <taxon>Fusobacteriota</taxon>
        <taxon>Fusobacteriia</taxon>
        <taxon>Fusobacteriales</taxon>
        <taxon>Leptotrichiaceae</taxon>
        <taxon>Sebaldella</taxon>
    </lineage>
</organism>
<feature type="transmembrane region" description="Helical" evidence="1">
    <location>
        <begin position="149"/>
        <end position="169"/>
    </location>
</feature>
<feature type="transmembrane region" description="Helical" evidence="1">
    <location>
        <begin position="380"/>
        <end position="398"/>
    </location>
</feature>
<feature type="transmembrane region" description="Helical" evidence="1">
    <location>
        <begin position="203"/>
        <end position="226"/>
    </location>
</feature>
<keyword evidence="1" id="KW-0812">Transmembrane</keyword>
<feature type="transmembrane region" description="Helical" evidence="1">
    <location>
        <begin position="246"/>
        <end position="273"/>
    </location>
</feature>
<dbReference type="HOGENOM" id="CLU_465304_0_0_0"/>
<evidence type="ECO:0000313" key="2">
    <source>
        <dbReference type="EMBL" id="ACZ10541.1"/>
    </source>
</evidence>
<dbReference type="EMBL" id="CP001739">
    <property type="protein sequence ID" value="ACZ10541.1"/>
    <property type="molecule type" value="Genomic_DNA"/>
</dbReference>
<dbReference type="eggNOG" id="COG2194">
    <property type="taxonomic scope" value="Bacteria"/>
</dbReference>
<feature type="transmembrane region" description="Helical" evidence="1">
    <location>
        <begin position="352"/>
        <end position="374"/>
    </location>
</feature>